<dbReference type="InterPro" id="IPR003313">
    <property type="entry name" value="AraC-bd"/>
</dbReference>
<keyword evidence="1" id="KW-0805">Transcription regulation</keyword>
<name>A0A291QNK6_9ACTN</name>
<dbReference type="InterPro" id="IPR050204">
    <property type="entry name" value="AraC_XylS_family_regulators"/>
</dbReference>
<sequence>MERAGEDMENPVAVTRPDGSGGRQGPESEPPQVDRLLPGRFAMGGDYATRRPRGTSDWLLILTVGGSGRFGVPSGPDLTVDRHAVVSLAPRTPHDYGTAPRADGWELLWVHVHPRPSWAGLLDWPQVAPGVRRLDLSPEPAGRVAAALSRAVTFHHGRMRNAALFGMNAVEEALLWCDMRRPYGDRLDPRVLTVVEHVSGRLDQPHSVRSLAALAGVSPSRLSHLFARHLHMGVMAYVERQRISAARELLEVSSFPVAHVAARVGYRDPLYFSRRFRRSVGQSPTQYRAARGET</sequence>
<dbReference type="Gene3D" id="1.10.10.60">
    <property type="entry name" value="Homeodomain-like"/>
    <property type="match status" value="1"/>
</dbReference>
<dbReference type="Gene3D" id="2.60.120.280">
    <property type="entry name" value="Regulatory protein AraC"/>
    <property type="match status" value="1"/>
</dbReference>
<dbReference type="PROSITE" id="PS01124">
    <property type="entry name" value="HTH_ARAC_FAMILY_2"/>
    <property type="match status" value="1"/>
</dbReference>
<dbReference type="SUPFAM" id="SSF46689">
    <property type="entry name" value="Homeodomain-like"/>
    <property type="match status" value="2"/>
</dbReference>
<evidence type="ECO:0000259" key="5">
    <source>
        <dbReference type="PROSITE" id="PS01124"/>
    </source>
</evidence>
<dbReference type="InterPro" id="IPR018060">
    <property type="entry name" value="HTH_AraC"/>
</dbReference>
<dbReference type="InterPro" id="IPR009057">
    <property type="entry name" value="Homeodomain-like_sf"/>
</dbReference>
<keyword evidence="3" id="KW-0804">Transcription</keyword>
<organism evidence="6 7">
    <name type="scientific">Streptomyces formicae</name>
    <dbReference type="NCBI Taxonomy" id="1616117"/>
    <lineage>
        <taxon>Bacteria</taxon>
        <taxon>Bacillati</taxon>
        <taxon>Actinomycetota</taxon>
        <taxon>Actinomycetes</taxon>
        <taxon>Kitasatosporales</taxon>
        <taxon>Streptomycetaceae</taxon>
        <taxon>Streptomyces</taxon>
    </lineage>
</organism>
<dbReference type="GO" id="GO:0043565">
    <property type="term" value="F:sequence-specific DNA binding"/>
    <property type="evidence" value="ECO:0007669"/>
    <property type="project" value="InterPro"/>
</dbReference>
<feature type="domain" description="HTH araC/xylS-type" evidence="5">
    <location>
        <begin position="192"/>
        <end position="290"/>
    </location>
</feature>
<dbReference type="GO" id="GO:0003700">
    <property type="term" value="F:DNA-binding transcription factor activity"/>
    <property type="evidence" value="ECO:0007669"/>
    <property type="project" value="InterPro"/>
</dbReference>
<dbReference type="EMBL" id="CP022685">
    <property type="protein sequence ID" value="ATL33103.1"/>
    <property type="molecule type" value="Genomic_DNA"/>
</dbReference>
<dbReference type="PANTHER" id="PTHR46796">
    <property type="entry name" value="HTH-TYPE TRANSCRIPTIONAL ACTIVATOR RHAS-RELATED"/>
    <property type="match status" value="1"/>
</dbReference>
<dbReference type="SUPFAM" id="SSF51215">
    <property type="entry name" value="Regulatory protein AraC"/>
    <property type="match status" value="1"/>
</dbReference>
<evidence type="ECO:0000256" key="1">
    <source>
        <dbReference type="ARBA" id="ARBA00023015"/>
    </source>
</evidence>
<dbReference type="PRINTS" id="PR00032">
    <property type="entry name" value="HTHARAC"/>
</dbReference>
<evidence type="ECO:0000256" key="3">
    <source>
        <dbReference type="ARBA" id="ARBA00023163"/>
    </source>
</evidence>
<dbReference type="InterPro" id="IPR020449">
    <property type="entry name" value="Tscrpt_reg_AraC-type_HTH"/>
</dbReference>
<accession>A0A291QNK6</accession>
<dbReference type="Pfam" id="PF12833">
    <property type="entry name" value="HTH_18"/>
    <property type="match status" value="1"/>
</dbReference>
<reference evidence="6 7" key="1">
    <citation type="submission" date="2017-08" db="EMBL/GenBank/DDBJ databases">
        <title>Complete Genome Sequence of Streptomyces formicae KY5, the formicamycin producer.</title>
        <authorList>
            <person name="Holmes N.A."/>
            <person name="Devine R."/>
            <person name="Qin Z."/>
            <person name="Seipke R.F."/>
            <person name="Wilkinson B."/>
            <person name="Hutchings M.I."/>
        </authorList>
    </citation>
    <scope>NUCLEOTIDE SEQUENCE [LARGE SCALE GENOMIC DNA]</scope>
    <source>
        <strain evidence="6 7">KY5</strain>
    </source>
</reference>
<protein>
    <submittedName>
        <fullName evidence="6">Arabinose operon regulatory protein</fullName>
    </submittedName>
</protein>
<dbReference type="Proteomes" id="UP000221011">
    <property type="component" value="Chromosome"/>
</dbReference>
<gene>
    <name evidence="6" type="ORF">KY5_8085</name>
</gene>
<evidence type="ECO:0000313" key="6">
    <source>
        <dbReference type="EMBL" id="ATL33103.1"/>
    </source>
</evidence>
<dbReference type="AlphaFoldDB" id="A0A291QNK6"/>
<evidence type="ECO:0000313" key="7">
    <source>
        <dbReference type="Proteomes" id="UP000221011"/>
    </source>
</evidence>
<dbReference type="KEGG" id="sfk:KY5_8085"/>
<dbReference type="InterPro" id="IPR037923">
    <property type="entry name" value="HTH-like"/>
</dbReference>
<keyword evidence="7" id="KW-1185">Reference proteome</keyword>
<proteinExistence type="predicted"/>
<evidence type="ECO:0000256" key="4">
    <source>
        <dbReference type="SAM" id="MobiDB-lite"/>
    </source>
</evidence>
<feature type="region of interest" description="Disordered" evidence="4">
    <location>
        <begin position="1"/>
        <end position="38"/>
    </location>
</feature>
<evidence type="ECO:0000256" key="2">
    <source>
        <dbReference type="ARBA" id="ARBA00023125"/>
    </source>
</evidence>
<keyword evidence="2" id="KW-0238">DNA-binding</keyword>
<dbReference type="SMART" id="SM00342">
    <property type="entry name" value="HTH_ARAC"/>
    <property type="match status" value="1"/>
</dbReference>
<dbReference type="Pfam" id="PF02311">
    <property type="entry name" value="AraC_binding"/>
    <property type="match status" value="1"/>
</dbReference>